<evidence type="ECO:0000256" key="3">
    <source>
        <dbReference type="ARBA" id="ARBA00022723"/>
    </source>
</evidence>
<feature type="binding site" evidence="8">
    <location>
        <position position="46"/>
    </location>
    <ligand>
        <name>Zn(2+)</name>
        <dbReference type="ChEBI" id="CHEBI:29105"/>
        <label>1</label>
    </ligand>
</feature>
<dbReference type="PROSITE" id="PS51133">
    <property type="entry name" value="ZF_TFIIS_2"/>
    <property type="match status" value="1"/>
</dbReference>
<evidence type="ECO:0000256" key="5">
    <source>
        <dbReference type="ARBA" id="ARBA00022833"/>
    </source>
</evidence>
<evidence type="ECO:0000256" key="9">
    <source>
        <dbReference type="PIRSR" id="PIRSR005586-2"/>
    </source>
</evidence>
<evidence type="ECO:0000256" key="7">
    <source>
        <dbReference type="PIRNR" id="PIRNR005586"/>
    </source>
</evidence>
<sequence>MSETGTPAPETRKARHEKVAFRFCRECSNMLYPHEDRLNNTLLYRCRTCQATEAASNYCVFRNVLGGSAGETAGVTTDVGSDPTLPRANKACPYCNETEAVFFQSQQRTEDTKMRLFHVCCTCGQIHENYGK</sequence>
<dbReference type="OrthoDB" id="282270at2759"/>
<dbReference type="GO" id="GO:0005665">
    <property type="term" value="C:RNA polymerase II, core complex"/>
    <property type="evidence" value="ECO:0007669"/>
    <property type="project" value="TreeGrafter"/>
</dbReference>
<evidence type="ECO:0000256" key="10">
    <source>
        <dbReference type="RuleBase" id="RU003474"/>
    </source>
</evidence>
<feature type="binding site" evidence="8">
    <location>
        <position position="24"/>
    </location>
    <ligand>
        <name>Zn(2+)</name>
        <dbReference type="ChEBI" id="CHEBI:29105"/>
        <label>1</label>
    </ligand>
</feature>
<dbReference type="InterPro" id="IPR001222">
    <property type="entry name" value="Znf_TFIIS"/>
</dbReference>
<dbReference type="AlphaFoldDB" id="A0A3N4KVY3"/>
<dbReference type="FunFam" id="2.20.25.10:FF:000016">
    <property type="entry name" value="DNA-directed RNA polymerase II subunit RPB9"/>
    <property type="match status" value="1"/>
</dbReference>
<evidence type="ECO:0000256" key="8">
    <source>
        <dbReference type="PIRSR" id="PIRSR005586-1"/>
    </source>
</evidence>
<proteinExistence type="inferred from homology"/>
<dbReference type="InterPro" id="IPR001529">
    <property type="entry name" value="Zn_ribbon_RPB9"/>
</dbReference>
<keyword evidence="5 8" id="KW-0862">Zinc</keyword>
<keyword evidence="3 8" id="KW-0479">Metal-binding</keyword>
<organism evidence="12 13">
    <name type="scientific">Morchella conica CCBAS932</name>
    <dbReference type="NCBI Taxonomy" id="1392247"/>
    <lineage>
        <taxon>Eukaryota</taxon>
        <taxon>Fungi</taxon>
        <taxon>Dikarya</taxon>
        <taxon>Ascomycota</taxon>
        <taxon>Pezizomycotina</taxon>
        <taxon>Pezizomycetes</taxon>
        <taxon>Pezizales</taxon>
        <taxon>Morchellaceae</taxon>
        <taxon>Morchella</taxon>
    </lineage>
</organism>
<keyword evidence="7 10" id="KW-0240">DNA-directed RNA polymerase</keyword>
<protein>
    <recommendedName>
        <fullName evidence="7">DNA-directed RNA polymerase subunit</fullName>
    </recommendedName>
</protein>
<evidence type="ECO:0000256" key="4">
    <source>
        <dbReference type="ARBA" id="ARBA00022771"/>
    </source>
</evidence>
<dbReference type="PANTHER" id="PTHR11239:SF1">
    <property type="entry name" value="DNA-DIRECTED RNA POLYMERASE II SUBUNIT RPB9"/>
    <property type="match status" value="1"/>
</dbReference>
<comment type="subunit">
    <text evidence="2">Component of the RNA polymerase II (Pol II) complex consisting of 12 subunits.</text>
</comment>
<keyword evidence="6 7" id="KW-0539">Nucleus</keyword>
<comment type="function">
    <text evidence="7">DNA-dependent RNA polymerase catalyzes the transcription of DNA into RNA using the four ribonucleoside triphosphates as substrates.</text>
</comment>
<dbReference type="FunCoup" id="A0A3N4KVY3">
    <property type="interactions" value="357"/>
</dbReference>
<accession>A0A3N4KVY3</accession>
<name>A0A3N4KVY3_9PEZI</name>
<dbReference type="SMART" id="SM00661">
    <property type="entry name" value="RPOL9"/>
    <property type="match status" value="1"/>
</dbReference>
<dbReference type="InterPro" id="IPR034012">
    <property type="entry name" value="Zn_ribbon_RPB9_C"/>
</dbReference>
<feature type="binding site" evidence="8">
    <location>
        <position position="92"/>
    </location>
    <ligand>
        <name>Zn(2+)</name>
        <dbReference type="ChEBI" id="CHEBI:29105"/>
        <label>2</label>
    </ligand>
</feature>
<dbReference type="InParanoid" id="A0A3N4KVY3"/>
<dbReference type="SUPFAM" id="SSF57783">
    <property type="entry name" value="Zinc beta-ribbon"/>
    <property type="match status" value="2"/>
</dbReference>
<dbReference type="GO" id="GO:0003676">
    <property type="term" value="F:nucleic acid binding"/>
    <property type="evidence" value="ECO:0007669"/>
    <property type="project" value="InterPro"/>
</dbReference>
<evidence type="ECO:0000313" key="13">
    <source>
        <dbReference type="Proteomes" id="UP000277580"/>
    </source>
</evidence>
<dbReference type="InterPro" id="IPR012164">
    <property type="entry name" value="Rpa12/Rpb9/Rpc10/TFS"/>
</dbReference>
<dbReference type="GO" id="GO:0008270">
    <property type="term" value="F:zinc ion binding"/>
    <property type="evidence" value="ECO:0007669"/>
    <property type="project" value="UniProtKB-KW"/>
</dbReference>
<feature type="domain" description="TFIIS-type" evidence="11">
    <location>
        <begin position="88"/>
        <end position="132"/>
    </location>
</feature>
<keyword evidence="4 9" id="KW-0863">Zinc-finger</keyword>
<dbReference type="Pfam" id="PF01096">
    <property type="entry name" value="Zn_ribbon_TFIIS"/>
    <property type="match status" value="1"/>
</dbReference>
<dbReference type="GO" id="GO:0003899">
    <property type="term" value="F:DNA-directed RNA polymerase activity"/>
    <property type="evidence" value="ECO:0007669"/>
    <property type="project" value="InterPro"/>
</dbReference>
<feature type="zinc finger region" description="C4-type" evidence="9">
    <location>
        <begin position="24"/>
        <end position="49"/>
    </location>
</feature>
<keyword evidence="7 10" id="KW-0804">Transcription</keyword>
<dbReference type="Proteomes" id="UP000277580">
    <property type="component" value="Unassembled WGS sequence"/>
</dbReference>
<evidence type="ECO:0000256" key="2">
    <source>
        <dbReference type="ARBA" id="ARBA00011730"/>
    </source>
</evidence>
<dbReference type="GO" id="GO:0001193">
    <property type="term" value="P:maintenance of transcriptional fidelity during transcription elongation by RNA polymerase II"/>
    <property type="evidence" value="ECO:0007669"/>
    <property type="project" value="TreeGrafter"/>
</dbReference>
<gene>
    <name evidence="12" type="ORF">P167DRAFT_534928</name>
</gene>
<dbReference type="CDD" id="cd10508">
    <property type="entry name" value="Zn-ribbon_RPB9"/>
    <property type="match status" value="1"/>
</dbReference>
<feature type="binding site" evidence="8">
    <location>
        <position position="49"/>
    </location>
    <ligand>
        <name>Zn(2+)</name>
        <dbReference type="ChEBI" id="CHEBI:29105"/>
        <label>1</label>
    </ligand>
</feature>
<reference evidence="12 13" key="1">
    <citation type="journal article" date="2018" name="Nat. Ecol. Evol.">
        <title>Pezizomycetes genomes reveal the molecular basis of ectomycorrhizal truffle lifestyle.</title>
        <authorList>
            <person name="Murat C."/>
            <person name="Payen T."/>
            <person name="Noel B."/>
            <person name="Kuo A."/>
            <person name="Morin E."/>
            <person name="Chen J."/>
            <person name="Kohler A."/>
            <person name="Krizsan K."/>
            <person name="Balestrini R."/>
            <person name="Da Silva C."/>
            <person name="Montanini B."/>
            <person name="Hainaut M."/>
            <person name="Levati E."/>
            <person name="Barry K.W."/>
            <person name="Belfiori B."/>
            <person name="Cichocki N."/>
            <person name="Clum A."/>
            <person name="Dockter R.B."/>
            <person name="Fauchery L."/>
            <person name="Guy J."/>
            <person name="Iotti M."/>
            <person name="Le Tacon F."/>
            <person name="Lindquist E.A."/>
            <person name="Lipzen A."/>
            <person name="Malagnac F."/>
            <person name="Mello A."/>
            <person name="Molinier V."/>
            <person name="Miyauchi S."/>
            <person name="Poulain J."/>
            <person name="Riccioni C."/>
            <person name="Rubini A."/>
            <person name="Sitrit Y."/>
            <person name="Splivallo R."/>
            <person name="Traeger S."/>
            <person name="Wang M."/>
            <person name="Zifcakova L."/>
            <person name="Wipf D."/>
            <person name="Zambonelli A."/>
            <person name="Paolocci F."/>
            <person name="Nowrousian M."/>
            <person name="Ottonello S."/>
            <person name="Baldrian P."/>
            <person name="Spatafora J.W."/>
            <person name="Henrissat B."/>
            <person name="Nagy L.G."/>
            <person name="Aury J.M."/>
            <person name="Wincker P."/>
            <person name="Grigoriev I.V."/>
            <person name="Bonfante P."/>
            <person name="Martin F.M."/>
        </authorList>
    </citation>
    <scope>NUCLEOTIDE SEQUENCE [LARGE SCALE GENOMIC DNA]</scope>
    <source>
        <strain evidence="12 13">CCBAS932</strain>
    </source>
</reference>
<comment type="similarity">
    <text evidence="7 10">Belongs to the archaeal rpoM/eukaryotic RPA12/RPB9/RPC11 RNA polymerase family.</text>
</comment>
<feature type="binding site" evidence="8">
    <location>
        <position position="120"/>
    </location>
    <ligand>
        <name>Zn(2+)</name>
        <dbReference type="ChEBI" id="CHEBI:29105"/>
        <label>2</label>
    </ligand>
</feature>
<dbReference type="PIRSF" id="PIRSF005586">
    <property type="entry name" value="RNApol_RpoM"/>
    <property type="match status" value="1"/>
</dbReference>
<feature type="binding site" evidence="8">
    <location>
        <position position="123"/>
    </location>
    <ligand>
        <name>Zn(2+)</name>
        <dbReference type="ChEBI" id="CHEBI:29105"/>
        <label>2</label>
    </ligand>
</feature>
<feature type="binding site" evidence="8">
    <location>
        <position position="27"/>
    </location>
    <ligand>
        <name>Zn(2+)</name>
        <dbReference type="ChEBI" id="CHEBI:29105"/>
        <label>1</label>
    </ligand>
</feature>
<dbReference type="GO" id="GO:0006283">
    <property type="term" value="P:transcription-coupled nucleotide-excision repair"/>
    <property type="evidence" value="ECO:0007669"/>
    <property type="project" value="TreeGrafter"/>
</dbReference>
<dbReference type="GO" id="GO:0006367">
    <property type="term" value="P:transcription initiation at RNA polymerase II promoter"/>
    <property type="evidence" value="ECO:0007669"/>
    <property type="project" value="TreeGrafter"/>
</dbReference>
<evidence type="ECO:0000259" key="11">
    <source>
        <dbReference type="PROSITE" id="PS51133"/>
    </source>
</evidence>
<dbReference type="SMART" id="SM00440">
    <property type="entry name" value="ZnF_C2C2"/>
    <property type="match status" value="1"/>
</dbReference>
<evidence type="ECO:0000256" key="1">
    <source>
        <dbReference type="ARBA" id="ARBA00004604"/>
    </source>
</evidence>
<feature type="binding site" evidence="8">
    <location>
        <position position="95"/>
    </location>
    <ligand>
        <name>Zn(2+)</name>
        <dbReference type="ChEBI" id="CHEBI:29105"/>
        <label>2</label>
    </ligand>
</feature>
<dbReference type="EMBL" id="ML119122">
    <property type="protein sequence ID" value="RPB13579.1"/>
    <property type="molecule type" value="Genomic_DNA"/>
</dbReference>
<evidence type="ECO:0000256" key="6">
    <source>
        <dbReference type="ARBA" id="ARBA00023242"/>
    </source>
</evidence>
<dbReference type="STRING" id="1392247.A0A3N4KVY3"/>
<comment type="subcellular location">
    <subcellularLocation>
        <location evidence="1">Nucleus</location>
        <location evidence="1">Nucleolus</location>
    </subcellularLocation>
</comment>
<dbReference type="Pfam" id="PF02150">
    <property type="entry name" value="Zn_ribbon_RPB9"/>
    <property type="match status" value="1"/>
</dbReference>
<dbReference type="GO" id="GO:0005730">
    <property type="term" value="C:nucleolus"/>
    <property type="evidence" value="ECO:0007669"/>
    <property type="project" value="UniProtKB-SubCell"/>
</dbReference>
<evidence type="ECO:0000313" key="12">
    <source>
        <dbReference type="EMBL" id="RPB13579.1"/>
    </source>
</evidence>
<dbReference type="PANTHER" id="PTHR11239">
    <property type="entry name" value="DNA-DIRECTED RNA POLYMERASE"/>
    <property type="match status" value="1"/>
</dbReference>
<dbReference type="Gene3D" id="2.20.25.10">
    <property type="match status" value="2"/>
</dbReference>
<keyword evidence="13" id="KW-1185">Reference proteome</keyword>